<proteinExistence type="predicted"/>
<dbReference type="InterPro" id="IPR015919">
    <property type="entry name" value="Cadherin-like_sf"/>
</dbReference>
<sequence>MKKVLLLLILTCYTFSLLAQAPKISYSTTPVFTAGVAISPLQPTNTGGAVPANVYAQTSAISDSTGIYNSTGAKTQPTGLKNLNGITVDAQGNIYVGRYQPTFVSKITPQGTTSTFGGTWPANTYSAPGRMCADNAGYVYLADRTDGHVKKINPAGIVTFIGDTVSRPGGIAVDKNGNIYVSEPGLSRIRKITAAGQTTLFAGTSGVPGSTDGPAISAKFIEPTALTIDNAGNLYVVDSYVVRKISVTGQVTTLAGKLYSWASADGRDTSASFREPAGITVDAAGNVYVAEPYAIRRISPDGYVSTIAGKPYNGGVTNGVGSAAGFWYLNDLVFDGTGNLYTAERQAVRKVSLTGYAIDKPLPAGLVFDAKTGIISGKPTGTFPVATYKITAYNLAGESSATVTLRCISSDPRLSNLTFSIGTLSPAYTSGNITYQSSVPVGTASIMVTPVLFDSTATIKINGVVARNGQPNAVAIVAGDNTVAVTVLASDGVATRTYSVKVNRPSSSEVQVTSIDLSSDYVRRDGAGINWIVDGPVSGIRIKISTTTNTTIKINGTTGVGGAFSGLIALNYGINTFPVEVISENGVNKEAFTITITRGSSSTEVQDFFMTPGTLTRESTHYPTPPSDKWFATVPADMTSIRLKAAANANVTIKAGDLVIPQNAWSEEVPLHMGVNQFSVEVTAEDRVTKRAYSIRIARGSPYVSPGTITTDLVSLKPMEYSYQNLLAGALPTADKPIRVLATLSAETPNATIQINGVAVANNTYSAPITLKDRDNRISVEYTSENGESSISYTVLIGVGSTDTSFTAMELYASGAVPLNRVGITDTWTATVNSATEKVMLEMFKNNYEIDFFAQDRDFSSYIALNPLNYGLNDIVVKIRAPNKVTTRNIHLLITRTPTSTDADLSSIALTDPVAVLKATNGSVNRYTATVANTTTSIKVLAKTQNPRSWLSVNGAFQFGNVASEPIPLVPGDNIIRVDVRTEDGTLTQAYIINVTRAASAVATLSKLYLVEPAVTKTNTSTGPGDYNSTALVKATTKSIKVVAVAADPNATITVNGVVTASGAVSAPITLTGGDAQITVEVTAANGITIKRYVIKVRPPAAIATLSKLYLVEPAVAKTNTATGPGDYNSTALVKATTKSIKVVAVATDPNATITVNGVVTASGVVSAPVALAGGAGTITVQVTAENGTTIKRYVIAVKPPSAIATLAKLYLVEPAVAKTNVNSGPAEYNSTASVSATTKTIKVVAVATDTTATIRINGVVTGSGAVSAPISLNVGQNTINIVVTAQDGTTTHSWAIIVAKPASRFVNAISGADNEVGIIQKNEPVSEALQEGIIVNQAVSPNGDGINDRFNIEGITAFPENIVRVINRTGEVVYEAKGYDNQGIAFDGHNSKGAMQQPGTYFYSVEYKKGNQTIKKTGYLVLKY</sequence>
<evidence type="ECO:0000256" key="1">
    <source>
        <dbReference type="SAM" id="SignalP"/>
    </source>
</evidence>
<reference evidence="3 4" key="1">
    <citation type="submission" date="2016-07" db="EMBL/GenBank/DDBJ databases">
        <title>Genomic analysis of zinc-resistant bacterium Mucilaginibacter pedocola TBZ30.</title>
        <authorList>
            <person name="Huang J."/>
            <person name="Tang J."/>
        </authorList>
    </citation>
    <scope>NUCLEOTIDE SEQUENCE [LARGE SCALE GENOMIC DNA]</scope>
    <source>
        <strain evidence="3 4">TBZ30</strain>
    </source>
</reference>
<dbReference type="GO" id="GO:0016020">
    <property type="term" value="C:membrane"/>
    <property type="evidence" value="ECO:0007669"/>
    <property type="project" value="InterPro"/>
</dbReference>
<organism evidence="3 4">
    <name type="scientific">Mucilaginibacter pedocola</name>
    <dbReference type="NCBI Taxonomy" id="1792845"/>
    <lineage>
        <taxon>Bacteria</taxon>
        <taxon>Pseudomonadati</taxon>
        <taxon>Bacteroidota</taxon>
        <taxon>Sphingobacteriia</taxon>
        <taxon>Sphingobacteriales</taxon>
        <taxon>Sphingobacteriaceae</taxon>
        <taxon>Mucilaginibacter</taxon>
    </lineage>
</organism>
<dbReference type="Gene3D" id="2.40.10.500">
    <property type="match status" value="1"/>
</dbReference>
<dbReference type="Pfam" id="PF12733">
    <property type="entry name" value="Cadherin-like"/>
    <property type="match status" value="8"/>
</dbReference>
<feature type="signal peptide" evidence="1">
    <location>
        <begin position="1"/>
        <end position="21"/>
    </location>
</feature>
<dbReference type="SUPFAM" id="SSF101898">
    <property type="entry name" value="NHL repeat"/>
    <property type="match status" value="1"/>
</dbReference>
<evidence type="ECO:0000313" key="4">
    <source>
        <dbReference type="Proteomes" id="UP000189739"/>
    </source>
</evidence>
<dbReference type="Pfam" id="PF05345">
    <property type="entry name" value="He_PIG"/>
    <property type="match status" value="1"/>
</dbReference>
<dbReference type="Gene3D" id="2.120.10.30">
    <property type="entry name" value="TolB, C-terminal domain"/>
    <property type="match status" value="2"/>
</dbReference>
<feature type="domain" description="Cadherin-like beta-sandwich-like" evidence="2">
    <location>
        <begin position="414"/>
        <end position="505"/>
    </location>
</feature>
<feature type="domain" description="Cadherin-like beta-sandwich-like" evidence="2">
    <location>
        <begin position="533"/>
        <end position="598"/>
    </location>
</feature>
<dbReference type="InterPro" id="IPR025883">
    <property type="entry name" value="Cadherin-like_domain"/>
</dbReference>
<name>A0A1S9P7X5_9SPHI</name>
<evidence type="ECO:0000259" key="2">
    <source>
        <dbReference type="Pfam" id="PF12733"/>
    </source>
</evidence>
<dbReference type="NCBIfam" id="TIGR04131">
    <property type="entry name" value="Bac_Flav_CTERM"/>
    <property type="match status" value="1"/>
</dbReference>
<feature type="domain" description="Cadherin-like beta-sandwich-like" evidence="2">
    <location>
        <begin position="632"/>
        <end position="699"/>
    </location>
</feature>
<dbReference type="STRING" id="1792845.BC343_16010"/>
<dbReference type="OrthoDB" id="355609at2"/>
<dbReference type="EMBL" id="MBTF01000037">
    <property type="protein sequence ID" value="OOQ57039.1"/>
    <property type="molecule type" value="Genomic_DNA"/>
</dbReference>
<dbReference type="PANTHER" id="PTHR13833:SF71">
    <property type="entry name" value="NHL DOMAIN-CONTAINING PROTEIN"/>
    <property type="match status" value="1"/>
</dbReference>
<feature type="domain" description="Cadherin-like beta-sandwich-like" evidence="2">
    <location>
        <begin position="740"/>
        <end position="797"/>
    </location>
</feature>
<dbReference type="Proteomes" id="UP000189739">
    <property type="component" value="Unassembled WGS sequence"/>
</dbReference>
<accession>A0A1S9P7X5</accession>
<dbReference type="Pfam" id="PF13585">
    <property type="entry name" value="CHU_C"/>
    <property type="match status" value="1"/>
</dbReference>
<feature type="domain" description="Cadherin-like beta-sandwich-like" evidence="2">
    <location>
        <begin position="924"/>
        <end position="997"/>
    </location>
</feature>
<feature type="chain" id="PRO_5012278240" description="Cadherin-like beta-sandwich-like domain-containing protein" evidence="1">
    <location>
        <begin position="22"/>
        <end position="1425"/>
    </location>
</feature>
<protein>
    <recommendedName>
        <fullName evidence="2">Cadherin-like beta-sandwich-like domain-containing protein</fullName>
    </recommendedName>
</protein>
<dbReference type="GO" id="GO:0005509">
    <property type="term" value="F:calcium ion binding"/>
    <property type="evidence" value="ECO:0007669"/>
    <property type="project" value="InterPro"/>
</dbReference>
<keyword evidence="4" id="KW-1185">Reference proteome</keyword>
<comment type="caution">
    <text evidence="3">The sequence shown here is derived from an EMBL/GenBank/DDBJ whole genome shotgun (WGS) entry which is preliminary data.</text>
</comment>
<evidence type="ECO:0000313" key="3">
    <source>
        <dbReference type="EMBL" id="OOQ57039.1"/>
    </source>
</evidence>
<gene>
    <name evidence="3" type="ORF">BC343_16010</name>
</gene>
<feature type="domain" description="Cadherin-like beta-sandwich-like" evidence="2">
    <location>
        <begin position="1226"/>
        <end position="1297"/>
    </location>
</feature>
<feature type="domain" description="Cadherin-like beta-sandwich-like" evidence="2">
    <location>
        <begin position="1027"/>
        <end position="1098"/>
    </location>
</feature>
<keyword evidence="1" id="KW-0732">Signal</keyword>
<dbReference type="SUPFAM" id="SSF49313">
    <property type="entry name" value="Cadherin-like"/>
    <property type="match status" value="1"/>
</dbReference>
<feature type="domain" description="Cadherin-like beta-sandwich-like" evidence="2">
    <location>
        <begin position="1129"/>
        <end position="1198"/>
    </location>
</feature>
<dbReference type="InterPro" id="IPR026341">
    <property type="entry name" value="T9SS_type_B"/>
</dbReference>
<dbReference type="PANTHER" id="PTHR13833">
    <property type="match status" value="1"/>
</dbReference>
<dbReference type="InterPro" id="IPR011042">
    <property type="entry name" value="6-blade_b-propeller_TolB-like"/>
</dbReference>
<dbReference type="RefSeq" id="WP_078350908.1">
    <property type="nucleotide sequence ID" value="NZ_MBTF01000037.1"/>
</dbReference>